<dbReference type="GO" id="GO:0005737">
    <property type="term" value="C:cytoplasm"/>
    <property type="evidence" value="ECO:0007669"/>
    <property type="project" value="UniProtKB-SubCell"/>
</dbReference>
<dbReference type="EMBL" id="LVXG01000013">
    <property type="protein sequence ID" value="OQP49834.1"/>
    <property type="molecule type" value="Genomic_DNA"/>
</dbReference>
<comment type="catalytic activity">
    <reaction evidence="5">
        <text>Exonucleolytic cleavage in either 5'- to 3'- or 3'- to 5'-direction to yield nucleoside 5'-phosphates.</text>
        <dbReference type="EC" id="3.1.11.6"/>
    </reaction>
</comment>
<comment type="similarity">
    <text evidence="5">Belongs to the XseA family.</text>
</comment>
<dbReference type="GO" id="GO:0009318">
    <property type="term" value="C:exodeoxyribonuclease VII complex"/>
    <property type="evidence" value="ECO:0007669"/>
    <property type="project" value="UniProtKB-UniRule"/>
</dbReference>
<dbReference type="GO" id="GO:0008855">
    <property type="term" value="F:exodeoxyribonuclease VII activity"/>
    <property type="evidence" value="ECO:0007669"/>
    <property type="project" value="UniProtKB-UniRule"/>
</dbReference>
<evidence type="ECO:0000313" key="8">
    <source>
        <dbReference type="EMBL" id="OQP49834.1"/>
    </source>
</evidence>
<comment type="subcellular location">
    <subcellularLocation>
        <location evidence="5">Cytoplasm</location>
    </subcellularLocation>
</comment>
<feature type="domain" description="OB-fold nucleic acid binding" evidence="7">
    <location>
        <begin position="8"/>
        <end position="115"/>
    </location>
</feature>
<sequence>MPDLNYIKLSDLNRQIEEIITQNFGGRMFWVVGDVTNHTHKHEKNYHYFDFVEKDPYSNGIIAKISASAWGIGSEKIYNFETVTGQKFTNNINVLLLVSVQFHSIYGFKLNVIDIDANFTLGVLEQQRQATLSRLVAENPGFIQKAGDQYYTKNNRLNHKIVIQRIALITSQTSAGGEDFRHTLDSNPHGYKFQIDDYFTVVQGENNAELLVAKIIEVFNSQIPYDAVVIIRGGGAQTDFLLFDDYNVGRAVARFPIPIITGIGHQKNETITDLMAHSPTKTPTKAAEFIIAHNKQFEENLLLFQKNIVIKSQQFFSYYFQKLASLNSLIVNNSRNIIAHNKDGLVEINQITINTSKSIIFNRRSELTAMASQLASKPKIIVYNRLADIKNIAENIKTFNAQYLKNQRSYLGHYVSLINLMSPKNILKKGFAIIKVNNEIISNPDGIKVGNEIDIILAETQITSTVKDKTTYNGNDFNV</sequence>
<keyword evidence="4 5" id="KW-0269">Exonuclease</keyword>
<dbReference type="NCBIfam" id="TIGR00237">
    <property type="entry name" value="xseA"/>
    <property type="match status" value="1"/>
</dbReference>
<dbReference type="STRING" id="354355.SAMN05660816_05755"/>
<feature type="domain" description="Exonuclease VII large subunit C-terminal" evidence="6">
    <location>
        <begin position="154"/>
        <end position="464"/>
    </location>
</feature>
<dbReference type="PANTHER" id="PTHR30008:SF0">
    <property type="entry name" value="EXODEOXYRIBONUCLEASE 7 LARGE SUBUNIT"/>
    <property type="match status" value="1"/>
</dbReference>
<evidence type="ECO:0000313" key="9">
    <source>
        <dbReference type="Proteomes" id="UP000192610"/>
    </source>
</evidence>
<evidence type="ECO:0000259" key="7">
    <source>
        <dbReference type="Pfam" id="PF13742"/>
    </source>
</evidence>
<dbReference type="InterPro" id="IPR025824">
    <property type="entry name" value="OB-fold_nuc-bd_dom"/>
</dbReference>
<gene>
    <name evidence="8" type="ORF">A4H97_28385</name>
</gene>
<dbReference type="Proteomes" id="UP000192610">
    <property type="component" value="Unassembled WGS sequence"/>
</dbReference>
<dbReference type="AlphaFoldDB" id="A0A1V9EVA4"/>
<evidence type="ECO:0000256" key="1">
    <source>
        <dbReference type="ARBA" id="ARBA00022490"/>
    </source>
</evidence>
<name>A0A1V9EVA4_9BACT</name>
<evidence type="ECO:0000256" key="2">
    <source>
        <dbReference type="ARBA" id="ARBA00022722"/>
    </source>
</evidence>
<dbReference type="Pfam" id="PF02601">
    <property type="entry name" value="Exonuc_VII_L"/>
    <property type="match status" value="1"/>
</dbReference>
<evidence type="ECO:0000256" key="3">
    <source>
        <dbReference type="ARBA" id="ARBA00022801"/>
    </source>
</evidence>
<keyword evidence="1" id="KW-0963">Cytoplasm</keyword>
<proteinExistence type="inferred from homology"/>
<evidence type="ECO:0000256" key="4">
    <source>
        <dbReference type="ARBA" id="ARBA00022839"/>
    </source>
</evidence>
<keyword evidence="2 5" id="KW-0540">Nuclease</keyword>
<reference evidence="9" key="1">
    <citation type="submission" date="2016-04" db="EMBL/GenBank/DDBJ databases">
        <authorList>
            <person name="Chen L."/>
            <person name="Zhuang W."/>
            <person name="Wang G."/>
        </authorList>
    </citation>
    <scope>NUCLEOTIDE SEQUENCE [LARGE SCALE GENOMIC DNA]</scope>
    <source>
        <strain evidence="9">17621</strain>
    </source>
</reference>
<dbReference type="InterPro" id="IPR020579">
    <property type="entry name" value="Exonuc_VII_lsu_C"/>
</dbReference>
<dbReference type="PANTHER" id="PTHR30008">
    <property type="entry name" value="EXODEOXYRIBONUCLEASE 7 LARGE SUBUNIT"/>
    <property type="match status" value="1"/>
</dbReference>
<dbReference type="EC" id="3.1.11.6" evidence="5"/>
<evidence type="ECO:0000259" key="6">
    <source>
        <dbReference type="Pfam" id="PF02601"/>
    </source>
</evidence>
<evidence type="ECO:0000256" key="5">
    <source>
        <dbReference type="RuleBase" id="RU004355"/>
    </source>
</evidence>
<keyword evidence="3 5" id="KW-0378">Hydrolase</keyword>
<accession>A0A1V9EVA4</accession>
<organism evidence="8 9">
    <name type="scientific">Niastella yeongjuensis</name>
    <dbReference type="NCBI Taxonomy" id="354355"/>
    <lineage>
        <taxon>Bacteria</taxon>
        <taxon>Pseudomonadati</taxon>
        <taxon>Bacteroidota</taxon>
        <taxon>Chitinophagia</taxon>
        <taxon>Chitinophagales</taxon>
        <taxon>Chitinophagaceae</taxon>
        <taxon>Niastella</taxon>
    </lineage>
</organism>
<dbReference type="GO" id="GO:0003676">
    <property type="term" value="F:nucleic acid binding"/>
    <property type="evidence" value="ECO:0007669"/>
    <property type="project" value="InterPro"/>
</dbReference>
<dbReference type="Pfam" id="PF13742">
    <property type="entry name" value="tRNA_anti_2"/>
    <property type="match status" value="1"/>
</dbReference>
<dbReference type="InterPro" id="IPR003753">
    <property type="entry name" value="Exonuc_VII_L"/>
</dbReference>
<dbReference type="GO" id="GO:0006308">
    <property type="term" value="P:DNA catabolic process"/>
    <property type="evidence" value="ECO:0007669"/>
    <property type="project" value="UniProtKB-UniRule"/>
</dbReference>
<comment type="caution">
    <text evidence="8">The sequence shown here is derived from an EMBL/GenBank/DDBJ whole genome shotgun (WGS) entry which is preliminary data.</text>
</comment>
<protein>
    <recommendedName>
        <fullName evidence="5">Exodeoxyribonuclease 7 large subunit</fullName>
        <ecNumber evidence="5">3.1.11.6</ecNumber>
    </recommendedName>
</protein>
<keyword evidence="9" id="KW-1185">Reference proteome</keyword>